<comment type="similarity">
    <text evidence="1 7">Belongs to the thiolase-like superfamily. Thiolase family.</text>
</comment>
<evidence type="ECO:0000256" key="3">
    <source>
        <dbReference type="ARBA" id="ARBA00022679"/>
    </source>
</evidence>
<dbReference type="GO" id="GO:0003985">
    <property type="term" value="F:acetyl-CoA C-acetyltransferase activity"/>
    <property type="evidence" value="ECO:0007669"/>
    <property type="project" value="UniProtKB-EC"/>
</dbReference>
<dbReference type="PANTHER" id="PTHR18919">
    <property type="entry name" value="ACETYL-COA C-ACYLTRANSFERASE"/>
    <property type="match status" value="1"/>
</dbReference>
<dbReference type="PROSITE" id="PS00099">
    <property type="entry name" value="THIOLASE_3"/>
    <property type="match status" value="1"/>
</dbReference>
<dbReference type="SUPFAM" id="SSF53901">
    <property type="entry name" value="Thiolase-like"/>
    <property type="match status" value="2"/>
</dbReference>
<feature type="domain" description="Thiolase C-terminal" evidence="9">
    <location>
        <begin position="280"/>
        <end position="400"/>
    </location>
</feature>
<name>A0ABU2LR79_9ACTN</name>
<dbReference type="InterPro" id="IPR020613">
    <property type="entry name" value="Thiolase_CS"/>
</dbReference>
<keyword evidence="11" id="KW-1185">Reference proteome</keyword>
<dbReference type="NCBIfam" id="TIGR01930">
    <property type="entry name" value="AcCoA-C-Actrans"/>
    <property type="match status" value="1"/>
</dbReference>
<dbReference type="Gene3D" id="3.40.47.10">
    <property type="match status" value="2"/>
</dbReference>
<dbReference type="Pfam" id="PF00108">
    <property type="entry name" value="Thiolase_N"/>
    <property type="match status" value="1"/>
</dbReference>
<dbReference type="EMBL" id="JAVREM010000016">
    <property type="protein sequence ID" value="MDT0319722.1"/>
    <property type="molecule type" value="Genomic_DNA"/>
</dbReference>
<evidence type="ECO:0000313" key="10">
    <source>
        <dbReference type="EMBL" id="MDT0319722.1"/>
    </source>
</evidence>
<evidence type="ECO:0000256" key="6">
    <source>
        <dbReference type="ARBA" id="ARBA00040529"/>
    </source>
</evidence>
<evidence type="ECO:0000256" key="2">
    <source>
        <dbReference type="ARBA" id="ARBA00012705"/>
    </source>
</evidence>
<sequence length="405" mass="41130">MTSSRRRPSGGGSVIVAGARTPMGRLLGSLKSFSGAELGGFAIEAALSRAGVAPEQVEYVIMGQVLQAGAGQIPARQAAVRAGIPLSVPALTVNKVCLSGLDAIALADQLIRAGEFDVVVAGGQESMTNAPHLLPKSREGVKYGAVQMLDAMALDGLTDPFDGIAMGESTERYNAKLGITRAEQDAVAAASHQRAAAAREAGRFDAEIVPVAIPQRRGAPVVFAADEGIRPTTTVESLARLAPAFAGEGTITAGSASQISDGAAAVVVMSRARAEELGLDWIAEIGAHGNVAGPDNSLQSQPANAIRRALDREGLTVEDLDLVEINEAFAAVAVQSMKDLGIGPERVNVNGGAIALGHPIGMSGARLALHLALELGRRGGGLGAAALCGGGGQGDALILRVPARS</sequence>
<dbReference type="Pfam" id="PF02803">
    <property type="entry name" value="Thiolase_C"/>
    <property type="match status" value="1"/>
</dbReference>
<dbReference type="PROSITE" id="PS00737">
    <property type="entry name" value="THIOLASE_2"/>
    <property type="match status" value="1"/>
</dbReference>
<dbReference type="InterPro" id="IPR020615">
    <property type="entry name" value="Thiolase_acyl_enz_int_AS"/>
</dbReference>
<organism evidence="10 11">
    <name type="scientific">Streptomyces millisiae</name>
    <dbReference type="NCBI Taxonomy" id="3075542"/>
    <lineage>
        <taxon>Bacteria</taxon>
        <taxon>Bacillati</taxon>
        <taxon>Actinomycetota</taxon>
        <taxon>Actinomycetes</taxon>
        <taxon>Kitasatosporales</taxon>
        <taxon>Streptomycetaceae</taxon>
        <taxon>Streptomyces</taxon>
    </lineage>
</organism>
<dbReference type="InterPro" id="IPR020610">
    <property type="entry name" value="Thiolase_AS"/>
</dbReference>
<evidence type="ECO:0000256" key="4">
    <source>
        <dbReference type="ARBA" id="ARBA00023315"/>
    </source>
</evidence>
<keyword evidence="3 7" id="KW-0808">Transferase</keyword>
<gene>
    <name evidence="10" type="ORF">RNC47_15390</name>
</gene>
<feature type="domain" description="Thiolase N-terminal" evidence="8">
    <location>
        <begin position="14"/>
        <end position="271"/>
    </location>
</feature>
<dbReference type="PIRSF" id="PIRSF000429">
    <property type="entry name" value="Ac-CoA_Ac_transf"/>
    <property type="match status" value="1"/>
</dbReference>
<dbReference type="EC" id="2.3.1.9" evidence="2"/>
<dbReference type="CDD" id="cd00751">
    <property type="entry name" value="thiolase"/>
    <property type="match status" value="1"/>
</dbReference>
<evidence type="ECO:0000256" key="1">
    <source>
        <dbReference type="ARBA" id="ARBA00010982"/>
    </source>
</evidence>
<dbReference type="InterPro" id="IPR020616">
    <property type="entry name" value="Thiolase_N"/>
</dbReference>
<dbReference type="InterPro" id="IPR002155">
    <property type="entry name" value="Thiolase"/>
</dbReference>
<evidence type="ECO:0000313" key="11">
    <source>
        <dbReference type="Proteomes" id="UP001183420"/>
    </source>
</evidence>
<proteinExistence type="inferred from homology"/>
<evidence type="ECO:0000256" key="7">
    <source>
        <dbReference type="RuleBase" id="RU003557"/>
    </source>
</evidence>
<evidence type="ECO:0000256" key="5">
    <source>
        <dbReference type="ARBA" id="ARBA00030755"/>
    </source>
</evidence>
<comment type="caution">
    <text evidence="10">The sequence shown here is derived from an EMBL/GenBank/DDBJ whole genome shotgun (WGS) entry which is preliminary data.</text>
</comment>
<dbReference type="InterPro" id="IPR020617">
    <property type="entry name" value="Thiolase_C"/>
</dbReference>
<evidence type="ECO:0000259" key="8">
    <source>
        <dbReference type="Pfam" id="PF00108"/>
    </source>
</evidence>
<reference evidence="11" key="1">
    <citation type="submission" date="2023-07" db="EMBL/GenBank/DDBJ databases">
        <title>30 novel species of actinomycetes from the DSMZ collection.</title>
        <authorList>
            <person name="Nouioui I."/>
        </authorList>
    </citation>
    <scope>NUCLEOTIDE SEQUENCE [LARGE SCALE GENOMIC DNA]</scope>
    <source>
        <strain evidence="11">DSM 44918</strain>
    </source>
</reference>
<accession>A0ABU2LR79</accession>
<evidence type="ECO:0000259" key="9">
    <source>
        <dbReference type="Pfam" id="PF02803"/>
    </source>
</evidence>
<keyword evidence="4 7" id="KW-0012">Acyltransferase</keyword>
<dbReference type="RefSeq" id="WP_311599236.1">
    <property type="nucleotide sequence ID" value="NZ_JAVREM010000016.1"/>
</dbReference>
<dbReference type="InterPro" id="IPR016039">
    <property type="entry name" value="Thiolase-like"/>
</dbReference>
<dbReference type="Proteomes" id="UP001183420">
    <property type="component" value="Unassembled WGS sequence"/>
</dbReference>
<dbReference type="PROSITE" id="PS00098">
    <property type="entry name" value="THIOLASE_1"/>
    <property type="match status" value="1"/>
</dbReference>
<dbReference type="PANTHER" id="PTHR18919:SF107">
    <property type="entry name" value="ACETYL-COA ACETYLTRANSFERASE, CYTOSOLIC"/>
    <property type="match status" value="1"/>
</dbReference>
<protein>
    <recommendedName>
        <fullName evidence="6">Probable acetyl-CoA acetyltransferase</fullName>
        <ecNumber evidence="2">2.3.1.9</ecNumber>
    </recommendedName>
    <alternativeName>
        <fullName evidence="5">Acetoacetyl-CoA thiolase</fullName>
    </alternativeName>
</protein>